<proteinExistence type="inferred from homology"/>
<dbReference type="RefSeq" id="WP_145086860.1">
    <property type="nucleotide sequence ID" value="NZ_JBCFAR010000003.1"/>
</dbReference>
<dbReference type="AlphaFoldDB" id="A0A562J1B7"/>
<keyword evidence="9" id="KW-0472">Membrane</keyword>
<dbReference type="FunFam" id="3.40.50.300:FF:000016">
    <property type="entry name" value="Oligopeptide ABC transporter ATP-binding component"/>
    <property type="match status" value="1"/>
</dbReference>
<protein>
    <submittedName>
        <fullName evidence="11">Peptide/nickel transport system ATP-binding protein</fullName>
    </submittedName>
</protein>
<evidence type="ECO:0000256" key="4">
    <source>
        <dbReference type="ARBA" id="ARBA00022475"/>
    </source>
</evidence>
<evidence type="ECO:0000313" key="11">
    <source>
        <dbReference type="EMBL" id="TWH76923.1"/>
    </source>
</evidence>
<dbReference type="CDD" id="cd03257">
    <property type="entry name" value="ABC_NikE_OppD_transporters"/>
    <property type="match status" value="1"/>
</dbReference>
<dbReference type="InterPro" id="IPR027417">
    <property type="entry name" value="P-loop_NTPase"/>
</dbReference>
<dbReference type="OrthoDB" id="9806285at2"/>
<dbReference type="PANTHER" id="PTHR43297">
    <property type="entry name" value="OLIGOPEPTIDE TRANSPORT ATP-BINDING PROTEIN APPD"/>
    <property type="match status" value="1"/>
</dbReference>
<comment type="subcellular location">
    <subcellularLocation>
        <location evidence="1">Cell membrane</location>
        <topology evidence="1">Peripheral membrane protein</topology>
    </subcellularLocation>
</comment>
<evidence type="ECO:0000256" key="6">
    <source>
        <dbReference type="ARBA" id="ARBA00022741"/>
    </source>
</evidence>
<dbReference type="Pfam" id="PF00005">
    <property type="entry name" value="ABC_tran"/>
    <property type="match status" value="1"/>
</dbReference>
<dbReference type="PROSITE" id="PS50893">
    <property type="entry name" value="ABC_TRANSPORTER_2"/>
    <property type="match status" value="1"/>
</dbReference>
<evidence type="ECO:0000256" key="2">
    <source>
        <dbReference type="ARBA" id="ARBA00005417"/>
    </source>
</evidence>
<dbReference type="InterPro" id="IPR003439">
    <property type="entry name" value="ABC_transporter-like_ATP-bd"/>
</dbReference>
<dbReference type="GO" id="GO:0005524">
    <property type="term" value="F:ATP binding"/>
    <property type="evidence" value="ECO:0007669"/>
    <property type="project" value="UniProtKB-KW"/>
</dbReference>
<evidence type="ECO:0000256" key="7">
    <source>
        <dbReference type="ARBA" id="ARBA00022840"/>
    </source>
</evidence>
<keyword evidence="7 11" id="KW-0067">ATP-binding</keyword>
<dbReference type="NCBIfam" id="TIGR01727">
    <property type="entry name" value="oligo_HPY"/>
    <property type="match status" value="1"/>
</dbReference>
<reference evidence="11 12" key="1">
    <citation type="submission" date="2019-07" db="EMBL/GenBank/DDBJ databases">
        <title>Genomic Encyclopedia of Type Strains, Phase I: the one thousand microbial genomes (KMG-I) project.</title>
        <authorList>
            <person name="Kyrpides N."/>
        </authorList>
    </citation>
    <scope>NUCLEOTIDE SEQUENCE [LARGE SCALE GENOMIC DNA]</scope>
    <source>
        <strain evidence="11 12">DSM 13558</strain>
    </source>
</reference>
<organism evidence="11 12">
    <name type="scientific">Sedimentibacter saalensis</name>
    <dbReference type="NCBI Taxonomy" id="130788"/>
    <lineage>
        <taxon>Bacteria</taxon>
        <taxon>Bacillati</taxon>
        <taxon>Bacillota</taxon>
        <taxon>Tissierellia</taxon>
        <taxon>Sedimentibacter</taxon>
    </lineage>
</organism>
<evidence type="ECO:0000256" key="8">
    <source>
        <dbReference type="ARBA" id="ARBA00022967"/>
    </source>
</evidence>
<keyword evidence="4" id="KW-1003">Cell membrane</keyword>
<name>A0A562J1B7_9FIRM</name>
<dbReference type="GO" id="GO:0016887">
    <property type="term" value="F:ATP hydrolysis activity"/>
    <property type="evidence" value="ECO:0007669"/>
    <property type="project" value="InterPro"/>
</dbReference>
<evidence type="ECO:0000256" key="5">
    <source>
        <dbReference type="ARBA" id="ARBA00022519"/>
    </source>
</evidence>
<dbReference type="PROSITE" id="PS00211">
    <property type="entry name" value="ABC_TRANSPORTER_1"/>
    <property type="match status" value="1"/>
</dbReference>
<keyword evidence="5" id="KW-0997">Cell inner membrane</keyword>
<dbReference type="InterPro" id="IPR013563">
    <property type="entry name" value="Oligopep_ABC_C"/>
</dbReference>
<evidence type="ECO:0000256" key="9">
    <source>
        <dbReference type="ARBA" id="ARBA00023136"/>
    </source>
</evidence>
<sequence>MSRILLDVKNLKTYFYSDRGVVKAADDVSFYVNEGETLGIVGESGCGKSISCMSLVRLVETPPGKYEGGEILFNGEDMLKVSDERIREIRGNDISFIFQEPMTSLNPIFKIGRQISETMMLHRGMTKDEAYKESIKMLELVKIPNPERVVDDYPFALSGGMRQRAMIAMALACEPRLLIADEPTTALDVTIQAQVLDLMNELKQKINASIIFITHDLGVIAEMSDRVMVMYAGKVVEVATVVDIFKDPKHPYTIGLICSKPDMATSSTRLHVIPGNVPDLSNLPEGCPFNPRCEKAMDICRKSFPKEIVLEGEHRIACWLYTNEDKEEVL</sequence>
<comment type="similarity">
    <text evidence="2">Belongs to the ABC transporter superfamily.</text>
</comment>
<keyword evidence="8" id="KW-1278">Translocase</keyword>
<evidence type="ECO:0000313" key="12">
    <source>
        <dbReference type="Proteomes" id="UP000315343"/>
    </source>
</evidence>
<dbReference type="Gene3D" id="3.40.50.300">
    <property type="entry name" value="P-loop containing nucleotide triphosphate hydrolases"/>
    <property type="match status" value="1"/>
</dbReference>
<evidence type="ECO:0000256" key="1">
    <source>
        <dbReference type="ARBA" id="ARBA00004202"/>
    </source>
</evidence>
<dbReference type="SMART" id="SM00382">
    <property type="entry name" value="AAA"/>
    <property type="match status" value="1"/>
</dbReference>
<evidence type="ECO:0000256" key="3">
    <source>
        <dbReference type="ARBA" id="ARBA00022448"/>
    </source>
</evidence>
<evidence type="ECO:0000259" key="10">
    <source>
        <dbReference type="PROSITE" id="PS50893"/>
    </source>
</evidence>
<keyword evidence="12" id="KW-1185">Reference proteome</keyword>
<dbReference type="GO" id="GO:0015833">
    <property type="term" value="P:peptide transport"/>
    <property type="evidence" value="ECO:0007669"/>
    <property type="project" value="InterPro"/>
</dbReference>
<dbReference type="PANTHER" id="PTHR43297:SF14">
    <property type="entry name" value="ATPASE AAA-TYPE CORE DOMAIN-CONTAINING PROTEIN"/>
    <property type="match status" value="1"/>
</dbReference>
<keyword evidence="3" id="KW-0813">Transport</keyword>
<dbReference type="Pfam" id="PF08352">
    <property type="entry name" value="oligo_HPY"/>
    <property type="match status" value="1"/>
</dbReference>
<dbReference type="EMBL" id="VLKH01000015">
    <property type="protein sequence ID" value="TWH76923.1"/>
    <property type="molecule type" value="Genomic_DNA"/>
</dbReference>
<gene>
    <name evidence="11" type="ORF">LY60_03551</name>
</gene>
<dbReference type="Proteomes" id="UP000315343">
    <property type="component" value="Unassembled WGS sequence"/>
</dbReference>
<dbReference type="GO" id="GO:0005886">
    <property type="term" value="C:plasma membrane"/>
    <property type="evidence" value="ECO:0007669"/>
    <property type="project" value="UniProtKB-SubCell"/>
</dbReference>
<accession>A0A562J1B7</accession>
<keyword evidence="6" id="KW-0547">Nucleotide-binding</keyword>
<dbReference type="InterPro" id="IPR003593">
    <property type="entry name" value="AAA+_ATPase"/>
</dbReference>
<feature type="domain" description="ABC transporter" evidence="10">
    <location>
        <begin position="6"/>
        <end position="257"/>
    </location>
</feature>
<dbReference type="InterPro" id="IPR017871">
    <property type="entry name" value="ABC_transporter-like_CS"/>
</dbReference>
<dbReference type="InterPro" id="IPR050388">
    <property type="entry name" value="ABC_Ni/Peptide_Import"/>
</dbReference>
<comment type="caution">
    <text evidence="11">The sequence shown here is derived from an EMBL/GenBank/DDBJ whole genome shotgun (WGS) entry which is preliminary data.</text>
</comment>
<dbReference type="SUPFAM" id="SSF52540">
    <property type="entry name" value="P-loop containing nucleoside triphosphate hydrolases"/>
    <property type="match status" value="1"/>
</dbReference>